<feature type="chain" id="PRO_5003156571" evidence="2">
    <location>
        <begin position="21"/>
        <end position="193"/>
    </location>
</feature>
<evidence type="ECO:0000313" key="4">
    <source>
        <dbReference type="Proteomes" id="UP000008141"/>
    </source>
</evidence>
<evidence type="ECO:0000313" key="3">
    <source>
        <dbReference type="EMBL" id="EFN53118.1"/>
    </source>
</evidence>
<feature type="signal peptide" evidence="2">
    <location>
        <begin position="1"/>
        <end position="20"/>
    </location>
</feature>
<dbReference type="GeneID" id="17352455"/>
<proteinExistence type="predicted"/>
<organism evidence="4">
    <name type="scientific">Chlorella variabilis</name>
    <name type="common">Green alga</name>
    <dbReference type="NCBI Taxonomy" id="554065"/>
    <lineage>
        <taxon>Eukaryota</taxon>
        <taxon>Viridiplantae</taxon>
        <taxon>Chlorophyta</taxon>
        <taxon>core chlorophytes</taxon>
        <taxon>Trebouxiophyceae</taxon>
        <taxon>Chlorellales</taxon>
        <taxon>Chlorellaceae</taxon>
        <taxon>Chlorella clade</taxon>
        <taxon>Chlorella</taxon>
    </lineage>
</organism>
<dbReference type="EMBL" id="GL433853">
    <property type="protein sequence ID" value="EFN53118.1"/>
    <property type="molecule type" value="Genomic_DNA"/>
</dbReference>
<feature type="region of interest" description="Disordered" evidence="1">
    <location>
        <begin position="136"/>
        <end position="156"/>
    </location>
</feature>
<dbReference type="Proteomes" id="UP000008141">
    <property type="component" value="Unassembled WGS sequence"/>
</dbReference>
<gene>
    <name evidence="3" type="ORF">CHLNCDRAFT_137469</name>
</gene>
<dbReference type="KEGG" id="cvr:CHLNCDRAFT_137469"/>
<dbReference type="RefSeq" id="XP_005845220.1">
    <property type="nucleotide sequence ID" value="XM_005845158.1"/>
</dbReference>
<evidence type="ECO:0000256" key="1">
    <source>
        <dbReference type="SAM" id="MobiDB-lite"/>
    </source>
</evidence>
<reference evidence="3 4" key="1">
    <citation type="journal article" date="2010" name="Plant Cell">
        <title>The Chlorella variabilis NC64A genome reveals adaptation to photosymbiosis, coevolution with viruses, and cryptic sex.</title>
        <authorList>
            <person name="Blanc G."/>
            <person name="Duncan G."/>
            <person name="Agarkova I."/>
            <person name="Borodovsky M."/>
            <person name="Gurnon J."/>
            <person name="Kuo A."/>
            <person name="Lindquist E."/>
            <person name="Lucas S."/>
            <person name="Pangilinan J."/>
            <person name="Polle J."/>
            <person name="Salamov A."/>
            <person name="Terry A."/>
            <person name="Yamada T."/>
            <person name="Dunigan D.D."/>
            <person name="Grigoriev I.V."/>
            <person name="Claverie J.M."/>
            <person name="Van Etten J.L."/>
        </authorList>
    </citation>
    <scope>NUCLEOTIDE SEQUENCE [LARGE SCALE GENOMIC DNA]</scope>
    <source>
        <strain evidence="3 4">NC64A</strain>
    </source>
</reference>
<dbReference type="AlphaFoldDB" id="E1ZMI2"/>
<dbReference type="InParanoid" id="E1ZMI2"/>
<evidence type="ECO:0000256" key="2">
    <source>
        <dbReference type="SAM" id="SignalP"/>
    </source>
</evidence>
<accession>E1ZMI2</accession>
<name>E1ZMI2_CHLVA</name>
<keyword evidence="2" id="KW-0732">Signal</keyword>
<sequence>MRVAILLCLVAGLLAVPAMARRCQDSCDATTCDHPCSCEFTELRCPGASGGTTGTDCNNPCEFFECLCPPFNVPRDKGRKLMQGATKSPPCKKCNGPRDETSCDCGSCTGRCVNSPQTCQGSKFVCEKERVAGEGAPMGEGRPPWTPAAGNEKAANGAVGVPVQRPELKQTGTAGVVDGSFLVDAEPGLMREP</sequence>
<keyword evidence="4" id="KW-1185">Reference proteome</keyword>
<protein>
    <submittedName>
        <fullName evidence="3">Uncharacterized protein</fullName>
    </submittedName>
</protein>